<keyword evidence="3" id="KW-1185">Reference proteome</keyword>
<name>A0A418VMK1_9PROT</name>
<dbReference type="Proteomes" id="UP000283458">
    <property type="component" value="Unassembled WGS sequence"/>
</dbReference>
<evidence type="ECO:0000313" key="3">
    <source>
        <dbReference type="Proteomes" id="UP000283458"/>
    </source>
</evidence>
<feature type="chain" id="PRO_5019007137" description="Secreted protein" evidence="1">
    <location>
        <begin position="25"/>
        <end position="154"/>
    </location>
</feature>
<evidence type="ECO:0000313" key="2">
    <source>
        <dbReference type="EMBL" id="RJF77352.1"/>
    </source>
</evidence>
<evidence type="ECO:0008006" key="4">
    <source>
        <dbReference type="Google" id="ProtNLM"/>
    </source>
</evidence>
<gene>
    <name evidence="2" type="ORF">D3877_26490</name>
</gene>
<sequence>MSRALVGVVVALLAAGLPLGAAFADDIPQTDWPPTTRHSLYRSLPPRTYAPRILYAPARAVYKLPKGLDGLAAYDKTLTQACMAGTFQQMSDGYYWAVTPGRRYGVAFSGGANLEDPQNKRQPGKVYFFLDQDARCSVYVGDQAKLMPNYIPPV</sequence>
<accession>A0A418VMK1</accession>
<feature type="signal peptide" evidence="1">
    <location>
        <begin position="1"/>
        <end position="24"/>
    </location>
</feature>
<dbReference type="OrthoDB" id="7305318at2"/>
<dbReference type="EMBL" id="QYUL01000005">
    <property type="protein sequence ID" value="RJF77352.1"/>
    <property type="molecule type" value="Genomic_DNA"/>
</dbReference>
<organism evidence="2 3">
    <name type="scientific">Azospirillum cavernae</name>
    <dbReference type="NCBI Taxonomy" id="2320860"/>
    <lineage>
        <taxon>Bacteria</taxon>
        <taxon>Pseudomonadati</taxon>
        <taxon>Pseudomonadota</taxon>
        <taxon>Alphaproteobacteria</taxon>
        <taxon>Rhodospirillales</taxon>
        <taxon>Azospirillaceae</taxon>
        <taxon>Azospirillum</taxon>
    </lineage>
</organism>
<keyword evidence="1" id="KW-0732">Signal</keyword>
<dbReference type="AlphaFoldDB" id="A0A418VMK1"/>
<proteinExistence type="predicted"/>
<evidence type="ECO:0000256" key="1">
    <source>
        <dbReference type="SAM" id="SignalP"/>
    </source>
</evidence>
<comment type="caution">
    <text evidence="2">The sequence shown here is derived from an EMBL/GenBank/DDBJ whole genome shotgun (WGS) entry which is preliminary data.</text>
</comment>
<reference evidence="2 3" key="1">
    <citation type="submission" date="2018-09" db="EMBL/GenBank/DDBJ databases">
        <authorList>
            <person name="Zhu H."/>
        </authorList>
    </citation>
    <scope>NUCLEOTIDE SEQUENCE [LARGE SCALE GENOMIC DNA]</scope>
    <source>
        <strain evidence="2 3">K2W22B-5</strain>
    </source>
</reference>
<protein>
    <recommendedName>
        <fullName evidence="4">Secreted protein</fullName>
    </recommendedName>
</protein>